<dbReference type="Proteomes" id="UP000292372">
    <property type="component" value="Unassembled WGS sequence"/>
</dbReference>
<evidence type="ECO:0000313" key="3">
    <source>
        <dbReference type="Proteomes" id="UP000292372"/>
    </source>
</evidence>
<comment type="caution">
    <text evidence="2">The sequence shown here is derived from an EMBL/GenBank/DDBJ whole genome shotgun (WGS) entry which is preliminary data.</text>
</comment>
<dbReference type="AlphaFoldDB" id="A0A4Q9FT26"/>
<dbReference type="Pfam" id="PF07971">
    <property type="entry name" value="Glyco_hydro_92"/>
    <property type="match status" value="1"/>
</dbReference>
<sequence length="63" mass="7104">MGKAINNIHVKSIWLNGETLNRNYITHKEILAGGTLKFEMSSVPNLNKIFENLISAKIYGNFP</sequence>
<gene>
    <name evidence="2" type="ORF">EYD46_02450</name>
</gene>
<proteinExistence type="predicted"/>
<dbReference type="Gene3D" id="3.30.2080.10">
    <property type="entry name" value="GH92 mannosidase domain"/>
    <property type="match status" value="1"/>
</dbReference>
<evidence type="ECO:0000259" key="1">
    <source>
        <dbReference type="Pfam" id="PF07971"/>
    </source>
</evidence>
<organism evidence="2 3">
    <name type="scientific">Hyunsoonleella pacifica</name>
    <dbReference type="NCBI Taxonomy" id="1080224"/>
    <lineage>
        <taxon>Bacteria</taxon>
        <taxon>Pseudomonadati</taxon>
        <taxon>Bacteroidota</taxon>
        <taxon>Flavobacteriia</taxon>
        <taxon>Flavobacteriales</taxon>
        <taxon>Flavobacteriaceae</taxon>
    </lineage>
</organism>
<feature type="domain" description="Glycosyl hydrolase family 92" evidence="1">
    <location>
        <begin position="6"/>
        <end position="41"/>
    </location>
</feature>
<evidence type="ECO:0000313" key="2">
    <source>
        <dbReference type="EMBL" id="TBN18946.1"/>
    </source>
</evidence>
<protein>
    <recommendedName>
        <fullName evidence="1">Glycosyl hydrolase family 92 domain-containing protein</fullName>
    </recommendedName>
</protein>
<accession>A0A4Q9FT26</accession>
<dbReference type="InterPro" id="IPR012939">
    <property type="entry name" value="Glyco_hydro_92"/>
</dbReference>
<keyword evidence="3" id="KW-1185">Reference proteome</keyword>
<reference evidence="2 3" key="1">
    <citation type="journal article" date="2015" name="Int. J. Syst. Evol. Microbiol.">
        <title>Hyunsoonleella pacifica sp. nov., isolated from seawater of South Pacific Gyre.</title>
        <authorList>
            <person name="Gao X."/>
            <person name="Zhang Z."/>
            <person name="Dai X."/>
            <person name="Zhang X.H."/>
        </authorList>
    </citation>
    <scope>NUCLEOTIDE SEQUENCE [LARGE SCALE GENOMIC DNA]</scope>
    <source>
        <strain evidence="2 3">SW033</strain>
    </source>
</reference>
<name>A0A4Q9FT26_9FLAO</name>
<dbReference type="EMBL" id="SIRS01000001">
    <property type="protein sequence ID" value="TBN18946.1"/>
    <property type="molecule type" value="Genomic_DNA"/>
</dbReference>